<dbReference type="Gene3D" id="3.40.50.1820">
    <property type="entry name" value="alpha/beta hydrolase"/>
    <property type="match status" value="1"/>
</dbReference>
<evidence type="ECO:0000313" key="2">
    <source>
        <dbReference type="EMBL" id="GAV55065.1"/>
    </source>
</evidence>
<dbReference type="AlphaFoldDB" id="A0A1Q3AHD7"/>
<protein>
    <recommendedName>
        <fullName evidence="1">AB hydrolase-1 domain-containing protein</fullName>
    </recommendedName>
</protein>
<dbReference type="InterPro" id="IPR050266">
    <property type="entry name" value="AB_hydrolase_sf"/>
</dbReference>
<proteinExistence type="predicted"/>
<name>A0A1Q3AHD7_ZYGRO</name>
<dbReference type="GO" id="GO:0046464">
    <property type="term" value="P:acylglycerol catabolic process"/>
    <property type="evidence" value="ECO:0007669"/>
    <property type="project" value="TreeGrafter"/>
</dbReference>
<dbReference type="GO" id="GO:0016020">
    <property type="term" value="C:membrane"/>
    <property type="evidence" value="ECO:0007669"/>
    <property type="project" value="TreeGrafter"/>
</dbReference>
<dbReference type="EMBL" id="BDGX01000045">
    <property type="protein sequence ID" value="GAV55065.1"/>
    <property type="molecule type" value="Genomic_DNA"/>
</dbReference>
<accession>A0A1Q3AHD7</accession>
<organism evidence="2 3">
    <name type="scientific">Zygosaccharomyces rouxii</name>
    <dbReference type="NCBI Taxonomy" id="4956"/>
    <lineage>
        <taxon>Eukaryota</taxon>
        <taxon>Fungi</taxon>
        <taxon>Dikarya</taxon>
        <taxon>Ascomycota</taxon>
        <taxon>Saccharomycotina</taxon>
        <taxon>Saccharomycetes</taxon>
        <taxon>Saccharomycetales</taxon>
        <taxon>Saccharomycetaceae</taxon>
        <taxon>Zygosaccharomyces</taxon>
    </lineage>
</organism>
<dbReference type="PANTHER" id="PTHR43798">
    <property type="entry name" value="MONOACYLGLYCEROL LIPASE"/>
    <property type="match status" value="1"/>
</dbReference>
<dbReference type="GO" id="GO:0047372">
    <property type="term" value="F:monoacylglycerol lipase activity"/>
    <property type="evidence" value="ECO:0007669"/>
    <property type="project" value="TreeGrafter"/>
</dbReference>
<comment type="caution">
    <text evidence="2">The sequence shown here is derived from an EMBL/GenBank/DDBJ whole genome shotgun (WGS) entry which is preliminary data.</text>
</comment>
<dbReference type="InterPro" id="IPR029058">
    <property type="entry name" value="AB_hydrolase_fold"/>
</dbReference>
<dbReference type="Pfam" id="PF00561">
    <property type="entry name" value="Abhydrolase_1"/>
    <property type="match status" value="1"/>
</dbReference>
<dbReference type="InterPro" id="IPR000073">
    <property type="entry name" value="AB_hydrolase_1"/>
</dbReference>
<sequence length="349" mass="39884">MDFDLNRIVDEVCLLEGQPVSKRSLAAIVGEYDDGPTLSKTIRATGAEKDFNTRFIADRSEYVDVRGKKVRVCHNGQNSSQDHSLYLFIHGLGGQLEQFEPLLRLVDAMDQRFLTLDLPGFGKSDEWDEYPMLKVVETIEEIAAKFHAAKIVVIGHSMGCYLVSHFYQAYHGVHAINQIVLLSPPKRVLHELQGNVVQWGIWVAYKLPWLFDFYRSWFDQSKGLASSGIRGFFSNDTITTTQTYRKLWQFHNNVQIKSRTIFGYLSGWEPIQWDELNRIWDVNATSLVVMCGDRDAVTPIRAAQEIVESLPEHMEKILVTIPDCGHHVCFDTPGETCRLFVNHVLNKHV</sequence>
<evidence type="ECO:0000259" key="1">
    <source>
        <dbReference type="Pfam" id="PF00561"/>
    </source>
</evidence>
<dbReference type="OrthoDB" id="428974at2759"/>
<gene>
    <name evidence="2" type="ORF">ZYGR_0AS03880</name>
</gene>
<dbReference type="PANTHER" id="PTHR43798:SF5">
    <property type="entry name" value="MONOACYLGLYCEROL LIPASE ABHD6"/>
    <property type="match status" value="1"/>
</dbReference>
<reference evidence="2 3" key="1">
    <citation type="submission" date="2016-08" db="EMBL/GenBank/DDBJ databases">
        <title>Draft genome sequence of allopolyploid Zygosaccharomyces rouxii.</title>
        <authorList>
            <person name="Watanabe J."/>
            <person name="Uehara K."/>
            <person name="Mogi Y."/>
            <person name="Tsukioka Y."/>
        </authorList>
    </citation>
    <scope>NUCLEOTIDE SEQUENCE [LARGE SCALE GENOMIC DNA]</scope>
    <source>
        <strain evidence="2 3">NBRC 110957</strain>
    </source>
</reference>
<feature type="domain" description="AB hydrolase-1" evidence="1">
    <location>
        <begin position="87"/>
        <end position="331"/>
    </location>
</feature>
<dbReference type="SUPFAM" id="SSF53474">
    <property type="entry name" value="alpha/beta-Hydrolases"/>
    <property type="match status" value="1"/>
</dbReference>
<dbReference type="Proteomes" id="UP000187013">
    <property type="component" value="Unassembled WGS sequence"/>
</dbReference>
<evidence type="ECO:0000313" key="3">
    <source>
        <dbReference type="Proteomes" id="UP000187013"/>
    </source>
</evidence>